<evidence type="ECO:0000313" key="2">
    <source>
        <dbReference type="Proteomes" id="UP000046395"/>
    </source>
</evidence>
<dbReference type="Proteomes" id="UP000046395">
    <property type="component" value="Unassembled WGS sequence"/>
</dbReference>
<sequence length="240" mass="27325">MFTPFLDEVGILRVGGRLHLSHLPFEAKNPPILPPRHHLSPMLIEEAHADRGHSGIEETMTEVRSRARIIDLRALVRRVLSKCIVCRRQIGTPQKTPFAWLPEARVQQPLHASSHTDRNMSQQKKECRHYRDEYLKFGFVPSPANMHMPMCLICEVFSNESMKPSRRPRIDNVLTSTSGIGERDGLRASYNISLLIAKSGKPHTIDEELLLPVKFPLSNDAVQHRIDHMATAVEETLCDF</sequence>
<accession>A0A5S6QBR2</accession>
<dbReference type="Pfam" id="PF17921">
    <property type="entry name" value="Integrase_H2C2"/>
    <property type="match status" value="1"/>
</dbReference>
<name>A0A5S6QBR2_TRIMR</name>
<dbReference type="Gene3D" id="1.10.340.70">
    <property type="match status" value="1"/>
</dbReference>
<reference evidence="3" key="1">
    <citation type="submission" date="2019-12" db="UniProtKB">
        <authorList>
            <consortium name="WormBaseParasite"/>
        </authorList>
    </citation>
    <scope>IDENTIFICATION</scope>
</reference>
<dbReference type="PANTHER" id="PTHR47331">
    <property type="entry name" value="PHD-TYPE DOMAIN-CONTAINING PROTEIN"/>
    <property type="match status" value="1"/>
</dbReference>
<keyword evidence="2" id="KW-1185">Reference proteome</keyword>
<feature type="domain" description="Integrase zinc-binding" evidence="1">
    <location>
        <begin position="38"/>
        <end position="88"/>
    </location>
</feature>
<dbReference type="InterPro" id="IPR041588">
    <property type="entry name" value="Integrase_H2C2"/>
</dbReference>
<evidence type="ECO:0000259" key="1">
    <source>
        <dbReference type="Pfam" id="PF17921"/>
    </source>
</evidence>
<evidence type="ECO:0000313" key="3">
    <source>
        <dbReference type="WBParaSite" id="TMUE_1000004407.1"/>
    </source>
</evidence>
<dbReference type="AlphaFoldDB" id="A0A5S6QBR2"/>
<dbReference type="WBParaSite" id="TMUE_1000004407.1">
    <property type="protein sequence ID" value="TMUE_1000004407.1"/>
    <property type="gene ID" value="WBGene00298941"/>
</dbReference>
<protein>
    <submittedName>
        <fullName evidence="3">Integrase_H2C2 domain-containing protein</fullName>
    </submittedName>
</protein>
<organism evidence="2 3">
    <name type="scientific">Trichuris muris</name>
    <name type="common">Mouse whipworm</name>
    <dbReference type="NCBI Taxonomy" id="70415"/>
    <lineage>
        <taxon>Eukaryota</taxon>
        <taxon>Metazoa</taxon>
        <taxon>Ecdysozoa</taxon>
        <taxon>Nematoda</taxon>
        <taxon>Enoplea</taxon>
        <taxon>Dorylaimia</taxon>
        <taxon>Trichinellida</taxon>
        <taxon>Trichuridae</taxon>
        <taxon>Trichuris</taxon>
    </lineage>
</organism>
<proteinExistence type="predicted"/>